<organism evidence="2 3">
    <name type="scientific">Actinomycetospora corticicola</name>
    <dbReference type="NCBI Taxonomy" id="663602"/>
    <lineage>
        <taxon>Bacteria</taxon>
        <taxon>Bacillati</taxon>
        <taxon>Actinomycetota</taxon>
        <taxon>Actinomycetes</taxon>
        <taxon>Pseudonocardiales</taxon>
        <taxon>Pseudonocardiaceae</taxon>
        <taxon>Actinomycetospora</taxon>
    </lineage>
</organism>
<dbReference type="Gene3D" id="3.20.20.30">
    <property type="entry name" value="Luciferase-like domain"/>
    <property type="match status" value="1"/>
</dbReference>
<dbReference type="SUPFAM" id="SSF51679">
    <property type="entry name" value="Bacterial luciferase-like"/>
    <property type="match status" value="1"/>
</dbReference>
<accession>A0A7Y9J8P1</accession>
<evidence type="ECO:0000313" key="3">
    <source>
        <dbReference type="Proteomes" id="UP000535890"/>
    </source>
</evidence>
<feature type="domain" description="Luciferase-like" evidence="1">
    <location>
        <begin position="14"/>
        <end position="296"/>
    </location>
</feature>
<evidence type="ECO:0000313" key="2">
    <source>
        <dbReference type="EMBL" id="NYD39787.1"/>
    </source>
</evidence>
<protein>
    <submittedName>
        <fullName evidence="2">Putative F420-dependent oxidoreductase</fullName>
    </submittedName>
</protein>
<dbReference type="Proteomes" id="UP000535890">
    <property type="component" value="Unassembled WGS sequence"/>
</dbReference>
<sequence>MKIDARLETALSGVAADVRAIEEIGFDGAWNTENRADPFLSLTLACEHSERLQVGPSVAIAFARTPMTVAYPAWDLQRFSEGRLILGLGSQIRPHVTRRFSMPWSEPADRMREFVVALRAIWRTWSTGERLEHRGRFYEHTLMAPAFTPPSNPYGPPPVFLAAVGPRMLRVTAEVADGLFVHPFCTEAYLREVIVPEVAAHRPADAPPLQIALSPFVALDESDVEAVRRQISFYGSTPAYRRVLELHGQGDLQTELHRLSKEGRWDDMPALVDDDLLHAMCAVGSPDEAARTLRDRFGDVADRLRLNRPGDAPPPPRHFADLVAALR</sequence>
<gene>
    <name evidence="2" type="ORF">BJ983_005889</name>
</gene>
<dbReference type="InterPro" id="IPR019919">
    <property type="entry name" value="Lucif-like_OxRdtase_MSMEG_2256"/>
</dbReference>
<dbReference type="NCBIfam" id="TIGR03617">
    <property type="entry name" value="F420_MSMEG_2256"/>
    <property type="match status" value="1"/>
</dbReference>
<dbReference type="InterPro" id="IPR050564">
    <property type="entry name" value="F420-G6PD/mer"/>
</dbReference>
<name>A0A7Y9J8P1_9PSEU</name>
<dbReference type="Pfam" id="PF00296">
    <property type="entry name" value="Bac_luciferase"/>
    <property type="match status" value="1"/>
</dbReference>
<evidence type="ECO:0000259" key="1">
    <source>
        <dbReference type="Pfam" id="PF00296"/>
    </source>
</evidence>
<keyword evidence="3" id="KW-1185">Reference proteome</keyword>
<dbReference type="PANTHER" id="PTHR43244">
    <property type="match status" value="1"/>
</dbReference>
<dbReference type="RefSeq" id="WP_179797058.1">
    <property type="nucleotide sequence ID" value="NZ_BAABHP010000002.1"/>
</dbReference>
<dbReference type="InterPro" id="IPR011251">
    <property type="entry name" value="Luciferase-like_dom"/>
</dbReference>
<comment type="caution">
    <text evidence="2">The sequence shown here is derived from an EMBL/GenBank/DDBJ whole genome shotgun (WGS) entry which is preliminary data.</text>
</comment>
<dbReference type="EMBL" id="JACCBN010000001">
    <property type="protein sequence ID" value="NYD39787.1"/>
    <property type="molecule type" value="Genomic_DNA"/>
</dbReference>
<proteinExistence type="predicted"/>
<dbReference type="CDD" id="cd01097">
    <property type="entry name" value="Tetrahydromethanopterin_reductase"/>
    <property type="match status" value="1"/>
</dbReference>
<dbReference type="PANTHER" id="PTHR43244:SF2">
    <property type="entry name" value="CONSERVED HYPOTHETICAL ALANINE AND PROLINE-RICH PROTEIN"/>
    <property type="match status" value="1"/>
</dbReference>
<dbReference type="GO" id="GO:0016705">
    <property type="term" value="F:oxidoreductase activity, acting on paired donors, with incorporation or reduction of molecular oxygen"/>
    <property type="evidence" value="ECO:0007669"/>
    <property type="project" value="InterPro"/>
</dbReference>
<dbReference type="InterPro" id="IPR036661">
    <property type="entry name" value="Luciferase-like_sf"/>
</dbReference>
<reference evidence="2 3" key="1">
    <citation type="submission" date="2020-07" db="EMBL/GenBank/DDBJ databases">
        <title>Sequencing the genomes of 1000 actinobacteria strains.</title>
        <authorList>
            <person name="Klenk H.-P."/>
        </authorList>
    </citation>
    <scope>NUCLEOTIDE SEQUENCE [LARGE SCALE GENOMIC DNA]</scope>
    <source>
        <strain evidence="2 3">DSM 45772</strain>
    </source>
</reference>
<dbReference type="AlphaFoldDB" id="A0A7Y9J8P1"/>